<reference evidence="1" key="2">
    <citation type="submission" date="2022-06" db="UniProtKB">
        <authorList>
            <consortium name="EnsemblMetazoa"/>
        </authorList>
    </citation>
    <scope>IDENTIFICATION</scope>
    <source>
        <strain evidence="1">DF5081</strain>
    </source>
</reference>
<dbReference type="AlphaFoldDB" id="A0A8R1I9V2"/>
<keyword evidence="2" id="KW-1185">Reference proteome</keyword>
<organism evidence="1 2">
    <name type="scientific">Caenorhabditis japonica</name>
    <dbReference type="NCBI Taxonomy" id="281687"/>
    <lineage>
        <taxon>Eukaryota</taxon>
        <taxon>Metazoa</taxon>
        <taxon>Ecdysozoa</taxon>
        <taxon>Nematoda</taxon>
        <taxon>Chromadorea</taxon>
        <taxon>Rhabditida</taxon>
        <taxon>Rhabditina</taxon>
        <taxon>Rhabditomorpha</taxon>
        <taxon>Rhabditoidea</taxon>
        <taxon>Rhabditidae</taxon>
        <taxon>Peloderinae</taxon>
        <taxon>Caenorhabditis</taxon>
    </lineage>
</organism>
<proteinExistence type="predicted"/>
<protein>
    <submittedName>
        <fullName evidence="1">Uncharacterized protein</fullName>
    </submittedName>
</protein>
<dbReference type="EnsemblMetazoa" id="CJA31553.1">
    <property type="protein sequence ID" value="CJA31553.1"/>
    <property type="gene ID" value="WBGene00207400"/>
</dbReference>
<reference evidence="2" key="1">
    <citation type="submission" date="2010-08" db="EMBL/GenBank/DDBJ databases">
        <authorList>
            <consortium name="Caenorhabditis japonica Sequencing Consortium"/>
            <person name="Wilson R.K."/>
        </authorList>
    </citation>
    <scope>NUCLEOTIDE SEQUENCE [LARGE SCALE GENOMIC DNA]</scope>
    <source>
        <strain evidence="2">DF5081</strain>
    </source>
</reference>
<sequence length="461" mass="53494">MSQDENLKQISERCVKQDPTFKIMLNPKQLLIGNYSLKLKALKPLIFEQNSNRRICMRFYVEGNPKVGYNDQDIGIALTQFDSITVKDEERENPAVLTCSLKPTSMTKFYKMLTGVQEIVEKPFPHRKNLTRNFTFTLHPFQKNTENYSKVSFGALDTFREFQLDFEAVKKILLQDLHGVWNEMLRDQAARRPNISIGHTHKLMAEMDASSWIQYIQDQKLQKQLGPDGSVIYTSMPETPGGRIVHTGSKEYAGNAKRLQPFIDFEQNEKRKKMKVVPSHIKKLIELPPTSNRIAERHLFVKLDEELTAGQNTDNNCYLRIYNEETINRVKVCQKAPICGDDEFFRNRELREQRVEKKRGKVLSEPFTSNGFHDTREHLEEIEKRMCQLATAEIQSFPSISSAQPIQHHYQFEEMVCTDVENYQRQQPPQLQRTNANSIYCDGESYLAIGELIMTAPQAFQ</sequence>
<evidence type="ECO:0000313" key="2">
    <source>
        <dbReference type="Proteomes" id="UP000005237"/>
    </source>
</evidence>
<evidence type="ECO:0000313" key="1">
    <source>
        <dbReference type="EnsemblMetazoa" id="CJA31553.1"/>
    </source>
</evidence>
<dbReference type="Proteomes" id="UP000005237">
    <property type="component" value="Unassembled WGS sequence"/>
</dbReference>
<name>A0A8R1I9V2_CAEJA</name>
<accession>A0A8R1I9V2</accession>